<sequence>MGNELSAILKVKKYKIINEKNSNLNNHGHNKSTNSNTGFPVVDCDLEKEKRHHEFLFKVWNSNFSSPIESILKRGNAKVLDVGYTPSHFTGIDLIIPENFSPSNVNFVQADVLERLQYSNDYFDYIHVRDLLWHITTKDARNKLFPELLRVLKPGGWIENIEYDTEIMNTGPNTQFLIDILASYFLNHGMYPDDFYKNLTRLFKENNLEYQVEEKIIYFSDAELSTKKFLFIFKIVKSVILEYTSISSEKYDEKLDKVWAELMEYKTSFRSIRHFGKKL</sequence>
<dbReference type="Gene3D" id="3.40.50.150">
    <property type="entry name" value="Vaccinia Virus protein VP39"/>
    <property type="match status" value="1"/>
</dbReference>
<dbReference type="EMBL" id="CAJVPY010003559">
    <property type="protein sequence ID" value="CAG8595017.1"/>
    <property type="molecule type" value="Genomic_DNA"/>
</dbReference>
<protein>
    <submittedName>
        <fullName evidence="2">5143_t:CDS:1</fullName>
    </submittedName>
</protein>
<dbReference type="InterPro" id="IPR041698">
    <property type="entry name" value="Methyltransf_25"/>
</dbReference>
<accession>A0A9N9GDL7</accession>
<feature type="domain" description="Methyltransferase" evidence="1">
    <location>
        <begin position="102"/>
        <end position="156"/>
    </location>
</feature>
<evidence type="ECO:0000313" key="2">
    <source>
        <dbReference type="EMBL" id="CAG8595017.1"/>
    </source>
</evidence>
<keyword evidence="3" id="KW-1185">Reference proteome</keyword>
<dbReference type="PANTHER" id="PTHR43591:SF24">
    <property type="entry name" value="2-METHOXY-6-POLYPRENYL-1,4-BENZOQUINOL METHYLASE, MITOCHONDRIAL"/>
    <property type="match status" value="1"/>
</dbReference>
<evidence type="ECO:0000259" key="1">
    <source>
        <dbReference type="Pfam" id="PF13649"/>
    </source>
</evidence>
<dbReference type="SUPFAM" id="SSF53335">
    <property type="entry name" value="S-adenosyl-L-methionine-dependent methyltransferases"/>
    <property type="match status" value="1"/>
</dbReference>
<dbReference type="Proteomes" id="UP000789405">
    <property type="component" value="Unassembled WGS sequence"/>
</dbReference>
<dbReference type="Pfam" id="PF13649">
    <property type="entry name" value="Methyltransf_25"/>
    <property type="match status" value="1"/>
</dbReference>
<reference evidence="2" key="1">
    <citation type="submission" date="2021-06" db="EMBL/GenBank/DDBJ databases">
        <authorList>
            <person name="Kallberg Y."/>
            <person name="Tangrot J."/>
            <person name="Rosling A."/>
        </authorList>
    </citation>
    <scope>NUCLEOTIDE SEQUENCE</scope>
    <source>
        <strain evidence="2">MA453B</strain>
    </source>
</reference>
<comment type="caution">
    <text evidence="2">The sequence shown here is derived from an EMBL/GenBank/DDBJ whole genome shotgun (WGS) entry which is preliminary data.</text>
</comment>
<gene>
    <name evidence="2" type="ORF">DERYTH_LOCUS7349</name>
</gene>
<dbReference type="GO" id="GO:0008168">
    <property type="term" value="F:methyltransferase activity"/>
    <property type="evidence" value="ECO:0007669"/>
    <property type="project" value="TreeGrafter"/>
</dbReference>
<dbReference type="OrthoDB" id="2336228at2759"/>
<name>A0A9N9GDL7_9GLOM</name>
<organism evidence="2 3">
    <name type="scientific">Dentiscutata erythropus</name>
    <dbReference type="NCBI Taxonomy" id="1348616"/>
    <lineage>
        <taxon>Eukaryota</taxon>
        <taxon>Fungi</taxon>
        <taxon>Fungi incertae sedis</taxon>
        <taxon>Mucoromycota</taxon>
        <taxon>Glomeromycotina</taxon>
        <taxon>Glomeromycetes</taxon>
        <taxon>Diversisporales</taxon>
        <taxon>Gigasporaceae</taxon>
        <taxon>Dentiscutata</taxon>
    </lineage>
</organism>
<dbReference type="AlphaFoldDB" id="A0A9N9GDL7"/>
<evidence type="ECO:0000313" key="3">
    <source>
        <dbReference type="Proteomes" id="UP000789405"/>
    </source>
</evidence>
<dbReference type="CDD" id="cd02440">
    <property type="entry name" value="AdoMet_MTases"/>
    <property type="match status" value="1"/>
</dbReference>
<proteinExistence type="predicted"/>
<dbReference type="PANTHER" id="PTHR43591">
    <property type="entry name" value="METHYLTRANSFERASE"/>
    <property type="match status" value="1"/>
</dbReference>
<dbReference type="InterPro" id="IPR029063">
    <property type="entry name" value="SAM-dependent_MTases_sf"/>
</dbReference>